<evidence type="ECO:0000256" key="2">
    <source>
        <dbReference type="ARBA" id="ARBA00008554"/>
    </source>
</evidence>
<dbReference type="EMBL" id="OV696699">
    <property type="protein sequence ID" value="CAH1244901.1"/>
    <property type="molecule type" value="Genomic_DNA"/>
</dbReference>
<accession>A0A8J9YZW0</accession>
<keyword evidence="7" id="KW-0249">Electron transport</keyword>
<dbReference type="Proteomes" id="UP000838412">
    <property type="component" value="Chromosome 14"/>
</dbReference>
<proteinExistence type="inferred from homology"/>
<keyword evidence="8" id="KW-0496">Mitochondrion</keyword>
<comment type="subcellular location">
    <subcellularLocation>
        <location evidence="1">Mitochondrion inner membrane</location>
        <topology evidence="1">Peripheral membrane protein</topology>
        <orientation evidence="1">Matrix side</orientation>
    </subcellularLocation>
</comment>
<comment type="similarity">
    <text evidence="2">Belongs to the UQCRB/QCR7 family.</text>
</comment>
<evidence type="ECO:0000256" key="3">
    <source>
        <dbReference type="ARBA" id="ARBA00016323"/>
    </source>
</evidence>
<keyword evidence="14" id="KW-1185">Reference proteome</keyword>
<dbReference type="GO" id="GO:0005743">
    <property type="term" value="C:mitochondrial inner membrane"/>
    <property type="evidence" value="ECO:0007669"/>
    <property type="project" value="UniProtKB-SubCell"/>
</dbReference>
<gene>
    <name evidence="13" type="primary">UQCRB</name>
    <name evidence="13" type="ORF">BLAG_LOCUS7417</name>
</gene>
<dbReference type="InterPro" id="IPR036544">
    <property type="entry name" value="QCR7_sf"/>
</dbReference>
<keyword evidence="9" id="KW-0472">Membrane</keyword>
<dbReference type="FunFam" id="1.10.1090.10:FF:000006">
    <property type="entry name" value="Cytochrome b-c1 complex subunit 7"/>
    <property type="match status" value="1"/>
</dbReference>
<dbReference type="SUPFAM" id="SSF81524">
    <property type="entry name" value="14 kDa protein of cytochrome bc1 complex (Ubiquinol-cytochrome c reductase)"/>
    <property type="match status" value="1"/>
</dbReference>
<evidence type="ECO:0000256" key="9">
    <source>
        <dbReference type="ARBA" id="ARBA00023136"/>
    </source>
</evidence>
<evidence type="ECO:0000256" key="11">
    <source>
        <dbReference type="ARBA" id="ARBA00032927"/>
    </source>
</evidence>
<evidence type="ECO:0000313" key="14">
    <source>
        <dbReference type="Proteomes" id="UP000838412"/>
    </source>
</evidence>
<keyword evidence="4" id="KW-0813">Transport</keyword>
<dbReference type="GO" id="GO:0006122">
    <property type="term" value="P:mitochondrial electron transport, ubiquinol to cytochrome c"/>
    <property type="evidence" value="ECO:0007669"/>
    <property type="project" value="InterPro"/>
</dbReference>
<evidence type="ECO:0000256" key="7">
    <source>
        <dbReference type="ARBA" id="ARBA00022982"/>
    </source>
</evidence>
<evidence type="ECO:0000256" key="1">
    <source>
        <dbReference type="ARBA" id="ARBA00004443"/>
    </source>
</evidence>
<dbReference type="AlphaFoldDB" id="A0A8J9YZW0"/>
<keyword evidence="6" id="KW-0999">Mitochondrion inner membrane</keyword>
<dbReference type="GO" id="GO:0045275">
    <property type="term" value="C:respiratory chain complex III"/>
    <property type="evidence" value="ECO:0007669"/>
    <property type="project" value="InterPro"/>
</dbReference>
<dbReference type="InterPro" id="IPR003197">
    <property type="entry name" value="QCR7"/>
</dbReference>
<sequence length="123" mass="14466">METAKKTERRNKDQVITLSDYTWLERSKARFTSGGRNQLGLKKDDLLCEGENVREALTRLPRSTLEERHLRVCRAVNLLLKKQVLAPEQWTKYSEDPYLQPYLEEVQREKSAKKKPALFCVEK</sequence>
<evidence type="ECO:0000256" key="10">
    <source>
        <dbReference type="ARBA" id="ARBA00031021"/>
    </source>
</evidence>
<protein>
    <recommendedName>
        <fullName evidence="3">Cytochrome b-c1 complex subunit 7</fullName>
    </recommendedName>
    <alternativeName>
        <fullName evidence="10">Complex III subunit VII</fullName>
    </alternativeName>
    <alternativeName>
        <fullName evidence="11">Ubiquinol-cytochrome c reductase complex 14 kDa protein</fullName>
    </alternativeName>
</protein>
<dbReference type="PANTHER" id="PTHR12022">
    <property type="entry name" value="UBIQUINOL-CYTOCHROME C REDUCTASE COMPLEX 14 KD PROTEIN"/>
    <property type="match status" value="1"/>
</dbReference>
<evidence type="ECO:0000256" key="4">
    <source>
        <dbReference type="ARBA" id="ARBA00022448"/>
    </source>
</evidence>
<dbReference type="Gene3D" id="1.10.1090.10">
    <property type="entry name" value="Cytochrome b-c1 complex subunit 7"/>
    <property type="match status" value="1"/>
</dbReference>
<reference evidence="13" key="1">
    <citation type="submission" date="2022-01" db="EMBL/GenBank/DDBJ databases">
        <authorList>
            <person name="Braso-Vives M."/>
        </authorList>
    </citation>
    <scope>NUCLEOTIDE SEQUENCE</scope>
</reference>
<organism evidence="13 14">
    <name type="scientific">Branchiostoma lanceolatum</name>
    <name type="common">Common lancelet</name>
    <name type="synonym">Amphioxus lanceolatum</name>
    <dbReference type="NCBI Taxonomy" id="7740"/>
    <lineage>
        <taxon>Eukaryota</taxon>
        <taxon>Metazoa</taxon>
        <taxon>Chordata</taxon>
        <taxon>Cephalochordata</taxon>
        <taxon>Leptocardii</taxon>
        <taxon>Amphioxiformes</taxon>
        <taxon>Branchiostomatidae</taxon>
        <taxon>Branchiostoma</taxon>
    </lineage>
</organism>
<comment type="subunit">
    <text evidence="12">Component of the ubiquinol-cytochrome c oxidoreductase (cytochrome b-c1 complex, complex III, CIII), a multisubunit enzyme composed of 3 respiratory subunits cytochrome b, cytochrome c1 and Rieske protein, 2 core protein subunits, and additional low-molecular weight protein subunits. The complex exists as an obligatory dimer and forms supercomplexes (SCs) in the inner mitochondrial membrane with cytochrome c oxidase (complex IV, CIV).</text>
</comment>
<name>A0A8J9YZW0_BRALA</name>
<evidence type="ECO:0000256" key="8">
    <source>
        <dbReference type="ARBA" id="ARBA00023128"/>
    </source>
</evidence>
<keyword evidence="5" id="KW-0679">Respiratory chain</keyword>
<evidence type="ECO:0000256" key="12">
    <source>
        <dbReference type="ARBA" id="ARBA00038521"/>
    </source>
</evidence>
<dbReference type="Pfam" id="PF02271">
    <property type="entry name" value="UCR_14kD"/>
    <property type="match status" value="1"/>
</dbReference>
<evidence type="ECO:0000313" key="13">
    <source>
        <dbReference type="EMBL" id="CAH1244901.1"/>
    </source>
</evidence>
<dbReference type="PANTHER" id="PTHR12022:SF0">
    <property type="entry name" value="CYTOCHROME B-C1 COMPLEX SUBUNIT 7"/>
    <property type="match status" value="1"/>
</dbReference>
<dbReference type="OrthoDB" id="425749at2759"/>
<evidence type="ECO:0000256" key="6">
    <source>
        <dbReference type="ARBA" id="ARBA00022792"/>
    </source>
</evidence>
<evidence type="ECO:0000256" key="5">
    <source>
        <dbReference type="ARBA" id="ARBA00022660"/>
    </source>
</evidence>